<dbReference type="AlphaFoldDB" id="A0A391P7U6"/>
<feature type="domain" description="PTS EIIA type-2" evidence="11">
    <location>
        <begin position="314"/>
        <end position="455"/>
    </location>
</feature>
<accession>A0A391P7U6</accession>
<evidence type="ECO:0000256" key="8">
    <source>
        <dbReference type="ARBA" id="ARBA00037387"/>
    </source>
</evidence>
<evidence type="ECO:0000256" key="1">
    <source>
        <dbReference type="ARBA" id="ARBA00004496"/>
    </source>
</evidence>
<evidence type="ECO:0000256" key="6">
    <source>
        <dbReference type="ARBA" id="ARBA00022683"/>
    </source>
</evidence>
<comment type="function">
    <text evidence="8">The phosphoenolpyruvate-dependent sugar phosphotransferase system (sugar PTS), a major carbohydrate active transport system, catalyzes the phosphorylation of incoming sugar substrates concomitantly with their translocation across the cell membrane. The enzyme II UlaABC PTS system is involved in ascorbate transport.</text>
</comment>
<keyword evidence="13" id="KW-1185">Reference proteome</keyword>
<comment type="subcellular location">
    <subcellularLocation>
        <location evidence="1">Cytoplasm</location>
    </subcellularLocation>
</comment>
<keyword evidence="3" id="KW-0963">Cytoplasm</keyword>
<keyword evidence="5" id="KW-0808">Transferase</keyword>
<name>A0A391P7U6_9FIRM</name>
<organism evidence="12 13">
    <name type="scientific">Mediterraneibacter butyricigenes</name>
    <dbReference type="NCBI Taxonomy" id="2316025"/>
    <lineage>
        <taxon>Bacteria</taxon>
        <taxon>Bacillati</taxon>
        <taxon>Bacillota</taxon>
        <taxon>Clostridia</taxon>
        <taxon>Lachnospirales</taxon>
        <taxon>Lachnospiraceae</taxon>
        <taxon>Mediterraneibacter</taxon>
    </lineage>
</organism>
<gene>
    <name evidence="12" type="ORF">KGMB01110_14340</name>
</gene>
<evidence type="ECO:0000313" key="12">
    <source>
        <dbReference type="EMBL" id="GCA66998.1"/>
    </source>
</evidence>
<evidence type="ECO:0000256" key="9">
    <source>
        <dbReference type="ARBA" id="ARBA00041175"/>
    </source>
</evidence>
<evidence type="ECO:0000256" key="4">
    <source>
        <dbReference type="ARBA" id="ARBA00022553"/>
    </source>
</evidence>
<dbReference type="Gene3D" id="3.40.930.10">
    <property type="entry name" value="Mannitol-specific EII, Chain A"/>
    <property type="match status" value="1"/>
</dbReference>
<dbReference type="EMBL" id="BHGK01000001">
    <property type="protein sequence ID" value="GCA66998.1"/>
    <property type="molecule type" value="Genomic_DNA"/>
</dbReference>
<protein>
    <recommendedName>
        <fullName evidence="9">Ascorbate-specific PTS system EIIA component</fullName>
    </recommendedName>
    <alternativeName>
        <fullName evidence="10">Ascorbate-specific phosphotransferase enzyme IIA component</fullName>
    </alternativeName>
</protein>
<dbReference type="SUPFAM" id="SSF55804">
    <property type="entry name" value="Phoshotransferase/anion transport protein"/>
    <property type="match status" value="1"/>
</dbReference>
<evidence type="ECO:0000256" key="7">
    <source>
        <dbReference type="ARBA" id="ARBA00022777"/>
    </source>
</evidence>
<dbReference type="CDD" id="cd05568">
    <property type="entry name" value="PTS_IIB_bgl_like"/>
    <property type="match status" value="1"/>
</dbReference>
<reference evidence="13" key="1">
    <citation type="submission" date="2018-09" db="EMBL/GenBank/DDBJ databases">
        <title>Draft Genome Sequence of Mediterraneibacter sp. KCTC 15684.</title>
        <authorList>
            <person name="Kim J.S."/>
            <person name="Han K.I."/>
            <person name="Suh M.K."/>
            <person name="Lee K.C."/>
            <person name="Eom M.K."/>
            <person name="Lee J.H."/>
            <person name="Park S.H."/>
            <person name="Kang S.W."/>
            <person name="Park J.E."/>
            <person name="Oh B.S."/>
            <person name="Yu S.Y."/>
            <person name="Choi S.H."/>
            <person name="Lee D.H."/>
            <person name="Yoon H."/>
            <person name="Kim B."/>
            <person name="Yang S.J."/>
            <person name="Lee J.S."/>
        </authorList>
    </citation>
    <scope>NUCLEOTIDE SEQUENCE [LARGE SCALE GENOMIC DNA]</scope>
    <source>
        <strain evidence="13">KCTC 15684</strain>
    </source>
</reference>
<keyword evidence="2" id="KW-0813">Transport</keyword>
<comment type="caution">
    <text evidence="12">The sequence shown here is derived from an EMBL/GenBank/DDBJ whole genome shotgun (WGS) entry which is preliminary data.</text>
</comment>
<dbReference type="RefSeq" id="WP_119297940.1">
    <property type="nucleotide sequence ID" value="NZ_BHGK01000001.1"/>
</dbReference>
<evidence type="ECO:0000259" key="11">
    <source>
        <dbReference type="PROSITE" id="PS51094"/>
    </source>
</evidence>
<dbReference type="GO" id="GO:0005737">
    <property type="term" value="C:cytoplasm"/>
    <property type="evidence" value="ECO:0007669"/>
    <property type="project" value="UniProtKB-SubCell"/>
</dbReference>
<dbReference type="InterPro" id="IPR051351">
    <property type="entry name" value="Ascorbate-PTS_EIIA_comp"/>
</dbReference>
<dbReference type="Pfam" id="PF00359">
    <property type="entry name" value="PTS_EIIA_2"/>
    <property type="match status" value="1"/>
</dbReference>
<proteinExistence type="predicted"/>
<evidence type="ECO:0000313" key="13">
    <source>
        <dbReference type="Proteomes" id="UP000265643"/>
    </source>
</evidence>
<dbReference type="PROSITE" id="PS51094">
    <property type="entry name" value="PTS_EIIA_TYPE_2"/>
    <property type="match status" value="1"/>
</dbReference>
<sequence length="455" mass="53216">MRIYCTIHYDRLYGEVTEIRFDRFFEMLTPDEIPEIENKYLNMVWHSANRESRKNSHSVFTQHEIQTFLHRIEEAFGYYIPWERDGILNISKDMDVFLNKHLLGLRFPYEDEIGYSIKNWEKEYELCKSLLTALISNKSRKVYQPTEYEVAEILVEVVSCLANSEFEALSNKHEIVVVSSGIVNESRLIKYRLEQLFSNVNEIKCLSYHEFLKVKDFLDYDILLSTIDLPEIEEKYYKISSVVTKEELINLVHVMQFRLPITERRRIVNETVNVMMRMPEIQKEQKLMLSMEIAKYLQERQYKEPNKSMKGLSDLLDSDLVKVQATVNSGDEAIQLAGDLLMHRGLIRQKQIDTMIDLNQKYRGYTVIDEGVAFPHLLTDAVDVPCISLVTLEHEVPMHEGGRSVSIIIMLISNDDTSHIAIIEDIIELLNDPQKKKKIREAKCAKDIRDVINPI</sequence>
<keyword evidence="6" id="KW-0598">Phosphotransferase system</keyword>
<evidence type="ECO:0000256" key="5">
    <source>
        <dbReference type="ARBA" id="ARBA00022679"/>
    </source>
</evidence>
<evidence type="ECO:0000256" key="2">
    <source>
        <dbReference type="ARBA" id="ARBA00022448"/>
    </source>
</evidence>
<dbReference type="GO" id="GO:0009401">
    <property type="term" value="P:phosphoenolpyruvate-dependent sugar phosphotransferase system"/>
    <property type="evidence" value="ECO:0007669"/>
    <property type="project" value="UniProtKB-KW"/>
</dbReference>
<evidence type="ECO:0000256" key="10">
    <source>
        <dbReference type="ARBA" id="ARBA00042072"/>
    </source>
</evidence>
<evidence type="ECO:0000256" key="3">
    <source>
        <dbReference type="ARBA" id="ARBA00022490"/>
    </source>
</evidence>
<keyword evidence="4" id="KW-0597">Phosphoprotein</keyword>
<dbReference type="InterPro" id="IPR002178">
    <property type="entry name" value="PTS_EIIA_type-2_dom"/>
</dbReference>
<keyword evidence="7" id="KW-0418">Kinase</keyword>
<dbReference type="Proteomes" id="UP000265643">
    <property type="component" value="Unassembled WGS sequence"/>
</dbReference>
<dbReference type="GO" id="GO:0016301">
    <property type="term" value="F:kinase activity"/>
    <property type="evidence" value="ECO:0007669"/>
    <property type="project" value="UniProtKB-KW"/>
</dbReference>
<dbReference type="PANTHER" id="PTHR36203">
    <property type="entry name" value="ASCORBATE-SPECIFIC PTS SYSTEM EIIA COMPONENT"/>
    <property type="match status" value="1"/>
</dbReference>
<dbReference type="InterPro" id="IPR016152">
    <property type="entry name" value="PTrfase/Anion_transptr"/>
</dbReference>
<dbReference type="PANTHER" id="PTHR36203:SF1">
    <property type="entry name" value="ASCORBATE-SPECIFIC PTS SYSTEM EIIA COMPONENT"/>
    <property type="match status" value="1"/>
</dbReference>